<reference evidence="2" key="2">
    <citation type="submission" date="2010-04" db="EMBL/GenBank/DDBJ databases">
        <title>Genome sequence of Salinibacter ruber M8.</title>
        <authorList>
            <consortium name="Genoscope"/>
        </authorList>
    </citation>
    <scope>NUCLEOTIDE SEQUENCE [LARGE SCALE GENOMIC DNA]</scope>
    <source>
        <strain evidence="2">M8</strain>
    </source>
</reference>
<dbReference type="GO" id="GO:0008967">
    <property type="term" value="F:phosphoglycolate phosphatase activity"/>
    <property type="evidence" value="ECO:0007669"/>
    <property type="project" value="UniProtKB-EC"/>
</dbReference>
<dbReference type="Gene3D" id="3.40.50.1000">
    <property type="entry name" value="HAD superfamily/HAD-like"/>
    <property type="match status" value="1"/>
</dbReference>
<protein>
    <submittedName>
        <fullName evidence="1">Phosphoglycolate phosphatase</fullName>
        <ecNumber evidence="1">3.1.3.18</ecNumber>
    </submittedName>
</protein>
<dbReference type="EC" id="3.1.3.18" evidence="1"/>
<gene>
    <name evidence="1" type="ordered locus">SRM_00616</name>
</gene>
<reference evidence="1 2" key="1">
    <citation type="journal article" date="2010" name="ISME J.">
        <title>Fine-scale evolution: genomic, phenotypic and ecological differentiation in two coexisting Salinibacter ruber strains.</title>
        <authorList>
            <person name="Pena A."/>
            <person name="Teeling H."/>
            <person name="Huerta-Cepas J."/>
            <person name="Santos F."/>
            <person name="Yarza P."/>
            <person name="Brito-Echeverria J."/>
            <person name="Lucio M."/>
            <person name="Schmitt-Kopplin P."/>
            <person name="Meseguer I."/>
            <person name="Schenowitz C."/>
            <person name="Dossat C."/>
            <person name="Barbe V."/>
            <person name="Dopazo J."/>
            <person name="Rossello-Mora R."/>
            <person name="Schuler M."/>
            <person name="Glockner F.O."/>
            <person name="Amann R."/>
            <person name="Gabaldon T."/>
            <person name="Anton J."/>
        </authorList>
    </citation>
    <scope>NUCLEOTIDE SEQUENCE [LARGE SCALE GENOMIC DNA]</scope>
    <source>
        <strain evidence="1 2">M8</strain>
    </source>
</reference>
<keyword evidence="1" id="KW-0378">Hydrolase</keyword>
<dbReference type="GO" id="GO:0005829">
    <property type="term" value="C:cytosol"/>
    <property type="evidence" value="ECO:0007669"/>
    <property type="project" value="TreeGrafter"/>
</dbReference>
<dbReference type="InterPro" id="IPR036412">
    <property type="entry name" value="HAD-like_sf"/>
</dbReference>
<dbReference type="PANTHER" id="PTHR10000:SF8">
    <property type="entry name" value="HAD SUPERFAMILY HYDROLASE-LIKE, TYPE 3"/>
    <property type="match status" value="1"/>
</dbReference>
<dbReference type="Proteomes" id="UP000000933">
    <property type="component" value="Chromosome"/>
</dbReference>
<evidence type="ECO:0000313" key="2">
    <source>
        <dbReference type="Proteomes" id="UP000000933"/>
    </source>
</evidence>
<evidence type="ECO:0000313" key="1">
    <source>
        <dbReference type="EMBL" id="CBH23537.1"/>
    </source>
</evidence>
<accession>D5H682</accession>
<dbReference type="AlphaFoldDB" id="D5H682"/>
<dbReference type="PANTHER" id="PTHR10000">
    <property type="entry name" value="PHOSPHOSERINE PHOSPHATASE"/>
    <property type="match status" value="1"/>
</dbReference>
<dbReference type="InterPro" id="IPR023214">
    <property type="entry name" value="HAD_sf"/>
</dbReference>
<organism evidence="1 2">
    <name type="scientific">Salinibacter ruber (strain M8)</name>
    <dbReference type="NCBI Taxonomy" id="761659"/>
    <lineage>
        <taxon>Bacteria</taxon>
        <taxon>Pseudomonadati</taxon>
        <taxon>Rhodothermota</taxon>
        <taxon>Rhodothermia</taxon>
        <taxon>Rhodothermales</taxon>
        <taxon>Salinibacteraceae</taxon>
        <taxon>Salinibacter</taxon>
    </lineage>
</organism>
<dbReference type="HOGENOM" id="CLU_096412_0_0_10"/>
<proteinExistence type="predicted"/>
<dbReference type="Pfam" id="PF08282">
    <property type="entry name" value="Hydrolase_3"/>
    <property type="match status" value="1"/>
</dbReference>
<dbReference type="GO" id="GO:0000287">
    <property type="term" value="F:magnesium ion binding"/>
    <property type="evidence" value="ECO:0007669"/>
    <property type="project" value="TreeGrafter"/>
</dbReference>
<sequence>MERCTSNVPSSNAHRTNAVIELFITDIDGCLASPYEAYDLTGLDTLRQLPHEADTAPALTLCSGRSYPYVEAMTQALALTTPVLFEAGGGQFDPVAAQTAWSPHLTDEVEAKLRTVERWFATECVPGTQISIDHAKRTQTGVVSPKGNEIRALRPRTEQFVAEETPGLYVFATDISVDVVPPGITKRDGVEWLADRLGLALDETAYIGDAETDLEALNAVGTSFAPANADATVRAQVDHVTEGTVLDGVLEAFRYCRAQNDS</sequence>
<dbReference type="EMBL" id="FP565814">
    <property type="protein sequence ID" value="CBH23537.1"/>
    <property type="molecule type" value="Genomic_DNA"/>
</dbReference>
<dbReference type="SUPFAM" id="SSF56784">
    <property type="entry name" value="HAD-like"/>
    <property type="match status" value="1"/>
</dbReference>
<dbReference type="KEGG" id="srm:SRM_00616"/>
<name>D5H682_SALRM</name>
<dbReference type="Gene3D" id="3.90.1070.10">
    <property type="match status" value="1"/>
</dbReference>